<dbReference type="CDD" id="cd00130">
    <property type="entry name" value="PAS"/>
    <property type="match status" value="1"/>
</dbReference>
<dbReference type="InterPro" id="IPR003661">
    <property type="entry name" value="HisK_dim/P_dom"/>
</dbReference>
<proteinExistence type="predicted"/>
<organism evidence="15 16">
    <name type="scientific">Candidatus Abyssobacteria bacterium SURF_17</name>
    <dbReference type="NCBI Taxonomy" id="2093361"/>
    <lineage>
        <taxon>Bacteria</taxon>
        <taxon>Pseudomonadati</taxon>
        <taxon>Candidatus Hydrogenedentota</taxon>
        <taxon>Candidatus Abyssobacteria</taxon>
    </lineage>
</organism>
<keyword evidence="11" id="KW-0902">Two-component regulatory system</keyword>
<dbReference type="NCBIfam" id="TIGR00229">
    <property type="entry name" value="sensory_box"/>
    <property type="match status" value="1"/>
</dbReference>
<evidence type="ECO:0000256" key="6">
    <source>
        <dbReference type="ARBA" id="ARBA00022692"/>
    </source>
</evidence>
<dbReference type="Gene3D" id="3.30.565.10">
    <property type="entry name" value="Histidine kinase-like ATPase, C-terminal domain"/>
    <property type="match status" value="1"/>
</dbReference>
<dbReference type="InterPro" id="IPR000014">
    <property type="entry name" value="PAS"/>
</dbReference>
<keyword evidence="5" id="KW-0808">Transferase</keyword>
<dbReference type="Proteomes" id="UP000285961">
    <property type="component" value="Unassembled WGS sequence"/>
</dbReference>
<dbReference type="GO" id="GO:0000156">
    <property type="term" value="F:phosphorelay response regulator activity"/>
    <property type="evidence" value="ECO:0007669"/>
    <property type="project" value="TreeGrafter"/>
</dbReference>
<dbReference type="EC" id="2.7.13.3" evidence="3"/>
<dbReference type="CDD" id="cd00082">
    <property type="entry name" value="HisKA"/>
    <property type="match status" value="1"/>
</dbReference>
<dbReference type="InterPro" id="IPR013656">
    <property type="entry name" value="PAS_4"/>
</dbReference>
<dbReference type="SUPFAM" id="SSF55874">
    <property type="entry name" value="ATPase domain of HSP90 chaperone/DNA topoisomerase II/histidine kinase"/>
    <property type="match status" value="1"/>
</dbReference>
<evidence type="ECO:0000256" key="4">
    <source>
        <dbReference type="ARBA" id="ARBA00022553"/>
    </source>
</evidence>
<gene>
    <name evidence="15" type="ORF">C4532_00475</name>
</gene>
<dbReference type="SMART" id="SM00388">
    <property type="entry name" value="HisKA"/>
    <property type="match status" value="1"/>
</dbReference>
<dbReference type="PROSITE" id="PS50112">
    <property type="entry name" value="PAS"/>
    <property type="match status" value="1"/>
</dbReference>
<dbReference type="SUPFAM" id="SSF55785">
    <property type="entry name" value="PYP-like sensor domain (PAS domain)"/>
    <property type="match status" value="1"/>
</dbReference>
<evidence type="ECO:0000313" key="15">
    <source>
        <dbReference type="EMBL" id="RJP75357.1"/>
    </source>
</evidence>
<keyword evidence="12" id="KW-0472">Membrane</keyword>
<evidence type="ECO:0000256" key="12">
    <source>
        <dbReference type="ARBA" id="ARBA00023136"/>
    </source>
</evidence>
<evidence type="ECO:0000313" key="16">
    <source>
        <dbReference type="Proteomes" id="UP000285961"/>
    </source>
</evidence>
<dbReference type="GO" id="GO:0000155">
    <property type="term" value="F:phosphorelay sensor kinase activity"/>
    <property type="evidence" value="ECO:0007669"/>
    <property type="project" value="InterPro"/>
</dbReference>
<comment type="caution">
    <text evidence="15">The sequence shown here is derived from an EMBL/GenBank/DDBJ whole genome shotgun (WGS) entry which is preliminary data.</text>
</comment>
<dbReference type="PANTHER" id="PTHR42878:SF7">
    <property type="entry name" value="SENSOR HISTIDINE KINASE GLRK"/>
    <property type="match status" value="1"/>
</dbReference>
<dbReference type="SUPFAM" id="SSF47384">
    <property type="entry name" value="Homodimeric domain of signal transducing histidine kinase"/>
    <property type="match status" value="1"/>
</dbReference>
<dbReference type="InterPro" id="IPR035965">
    <property type="entry name" value="PAS-like_dom_sf"/>
</dbReference>
<evidence type="ECO:0000259" key="13">
    <source>
        <dbReference type="PROSITE" id="PS50109"/>
    </source>
</evidence>
<dbReference type="Gene3D" id="1.10.287.130">
    <property type="match status" value="1"/>
</dbReference>
<feature type="domain" description="PAS" evidence="14">
    <location>
        <begin position="7"/>
        <end position="74"/>
    </location>
</feature>
<dbReference type="Pfam" id="PF08448">
    <property type="entry name" value="PAS_4"/>
    <property type="match status" value="1"/>
</dbReference>
<comment type="subcellular location">
    <subcellularLocation>
        <location evidence="2">Membrane</location>
        <topology evidence="2">Multi-pass membrane protein</topology>
    </subcellularLocation>
</comment>
<feature type="domain" description="Histidine kinase" evidence="13">
    <location>
        <begin position="132"/>
        <end position="356"/>
    </location>
</feature>
<dbReference type="InterPro" id="IPR005467">
    <property type="entry name" value="His_kinase_dom"/>
</dbReference>
<dbReference type="SMART" id="SM00091">
    <property type="entry name" value="PAS"/>
    <property type="match status" value="1"/>
</dbReference>
<keyword evidence="8 15" id="KW-0418">Kinase</keyword>
<evidence type="ECO:0000256" key="1">
    <source>
        <dbReference type="ARBA" id="ARBA00000085"/>
    </source>
</evidence>
<reference evidence="15 16" key="1">
    <citation type="journal article" date="2017" name="ISME J.">
        <title>Energy and carbon metabolisms in a deep terrestrial subsurface fluid microbial community.</title>
        <authorList>
            <person name="Momper L."/>
            <person name="Jungbluth S.P."/>
            <person name="Lee M.D."/>
            <person name="Amend J.P."/>
        </authorList>
    </citation>
    <scope>NUCLEOTIDE SEQUENCE [LARGE SCALE GENOMIC DNA]</scope>
    <source>
        <strain evidence="15">SURF_17</strain>
    </source>
</reference>
<dbReference type="InterPro" id="IPR004358">
    <property type="entry name" value="Sig_transdc_His_kin-like_C"/>
</dbReference>
<dbReference type="PRINTS" id="PR00344">
    <property type="entry name" value="BCTRLSENSOR"/>
</dbReference>
<evidence type="ECO:0000256" key="9">
    <source>
        <dbReference type="ARBA" id="ARBA00022840"/>
    </source>
</evidence>
<keyword evidence="7" id="KW-0547">Nucleotide-binding</keyword>
<evidence type="ECO:0000256" key="11">
    <source>
        <dbReference type="ARBA" id="ARBA00023012"/>
    </source>
</evidence>
<dbReference type="Pfam" id="PF02518">
    <property type="entry name" value="HATPase_c"/>
    <property type="match status" value="1"/>
</dbReference>
<protein>
    <recommendedName>
        <fullName evidence="3">histidine kinase</fullName>
        <ecNumber evidence="3">2.7.13.3</ecNumber>
    </recommendedName>
</protein>
<evidence type="ECO:0000256" key="5">
    <source>
        <dbReference type="ARBA" id="ARBA00022679"/>
    </source>
</evidence>
<dbReference type="GO" id="GO:0005524">
    <property type="term" value="F:ATP binding"/>
    <property type="evidence" value="ECO:0007669"/>
    <property type="project" value="UniProtKB-KW"/>
</dbReference>
<dbReference type="SMART" id="SM00387">
    <property type="entry name" value="HATPase_c"/>
    <property type="match status" value="1"/>
</dbReference>
<evidence type="ECO:0000256" key="3">
    <source>
        <dbReference type="ARBA" id="ARBA00012438"/>
    </source>
</evidence>
<evidence type="ECO:0000256" key="8">
    <source>
        <dbReference type="ARBA" id="ARBA00022777"/>
    </source>
</evidence>
<evidence type="ECO:0000259" key="14">
    <source>
        <dbReference type="PROSITE" id="PS50112"/>
    </source>
</evidence>
<evidence type="ECO:0000256" key="10">
    <source>
        <dbReference type="ARBA" id="ARBA00022989"/>
    </source>
</evidence>
<dbReference type="InterPro" id="IPR050351">
    <property type="entry name" value="BphY/WalK/GraS-like"/>
</dbReference>
<dbReference type="InterPro" id="IPR003594">
    <property type="entry name" value="HATPase_dom"/>
</dbReference>
<dbReference type="InterPro" id="IPR036890">
    <property type="entry name" value="HATPase_C_sf"/>
</dbReference>
<name>A0A419F9E3_9BACT</name>
<keyword evidence="6" id="KW-0812">Transmembrane</keyword>
<sequence>MVEAQFLFEHVSDPIILVDREFRVIRVNPSFCKLFAVDEKHVVGKKSCDVFKELDFSQCNEACMRVVQKEVEGGKWVEVPDEHCPHFDYAYPIFDENGRLREAMLILKSARLKRRTRRAADELESKDEMLATIYHDLASPLQVIRACTDVMAMELEENPAAKKDLMQDMLEASKRNERRLYEMVRTIRMIPRLEEEDAFSPESVQPAELIESICSDFRLVLRGDVKLEWNVAAELPDVMIEPSLLSRVFFNLLDNAARYTRQGGCIAVAAKCKPGDTHVTFTVFDDGDAVRPEFLPHMFQKNLVIDRKSGLMKTRRDHGWGLYFCRLTVERFGGSIKVESREGWGTRFVFTLPVAPRA</sequence>
<dbReference type="Gene3D" id="3.30.450.20">
    <property type="entry name" value="PAS domain"/>
    <property type="match status" value="1"/>
</dbReference>
<evidence type="ECO:0000256" key="2">
    <source>
        <dbReference type="ARBA" id="ARBA00004141"/>
    </source>
</evidence>
<evidence type="ECO:0000256" key="7">
    <source>
        <dbReference type="ARBA" id="ARBA00022741"/>
    </source>
</evidence>
<keyword evidence="9" id="KW-0067">ATP-binding</keyword>
<dbReference type="EMBL" id="QZKI01000004">
    <property type="protein sequence ID" value="RJP75357.1"/>
    <property type="molecule type" value="Genomic_DNA"/>
</dbReference>
<comment type="catalytic activity">
    <reaction evidence="1">
        <text>ATP + protein L-histidine = ADP + protein N-phospho-L-histidine.</text>
        <dbReference type="EC" id="2.7.13.3"/>
    </reaction>
</comment>
<dbReference type="GO" id="GO:0007234">
    <property type="term" value="P:osmosensory signaling via phosphorelay pathway"/>
    <property type="evidence" value="ECO:0007669"/>
    <property type="project" value="TreeGrafter"/>
</dbReference>
<accession>A0A419F9E3</accession>
<dbReference type="AlphaFoldDB" id="A0A419F9E3"/>
<keyword evidence="4" id="KW-0597">Phosphoprotein</keyword>
<dbReference type="PANTHER" id="PTHR42878">
    <property type="entry name" value="TWO-COMPONENT HISTIDINE KINASE"/>
    <property type="match status" value="1"/>
</dbReference>
<dbReference type="InterPro" id="IPR036097">
    <property type="entry name" value="HisK_dim/P_sf"/>
</dbReference>
<keyword evidence="10" id="KW-1133">Transmembrane helix</keyword>
<dbReference type="PROSITE" id="PS50109">
    <property type="entry name" value="HIS_KIN"/>
    <property type="match status" value="1"/>
</dbReference>
<dbReference type="GO" id="GO:0016020">
    <property type="term" value="C:membrane"/>
    <property type="evidence" value="ECO:0007669"/>
    <property type="project" value="UniProtKB-SubCell"/>
</dbReference>
<dbReference type="GO" id="GO:0030295">
    <property type="term" value="F:protein kinase activator activity"/>
    <property type="evidence" value="ECO:0007669"/>
    <property type="project" value="TreeGrafter"/>
</dbReference>